<dbReference type="EMBL" id="SOML01000007">
    <property type="protein sequence ID" value="TFD95565.1"/>
    <property type="molecule type" value="Genomic_DNA"/>
</dbReference>
<dbReference type="Pfam" id="PF12704">
    <property type="entry name" value="MacB_PCD"/>
    <property type="match status" value="1"/>
</dbReference>
<dbReference type="Pfam" id="PF02687">
    <property type="entry name" value="FtsX"/>
    <property type="match status" value="1"/>
</dbReference>
<evidence type="ECO:0000256" key="5">
    <source>
        <dbReference type="ARBA" id="ARBA00023136"/>
    </source>
</evidence>
<comment type="subcellular location">
    <subcellularLocation>
        <location evidence="1">Cell membrane</location>
        <topology evidence="1">Multi-pass membrane protein</topology>
    </subcellularLocation>
</comment>
<dbReference type="RefSeq" id="WP_026627060.1">
    <property type="nucleotide sequence ID" value="NZ_JAWZLG010000027.1"/>
</dbReference>
<feature type="transmembrane region" description="Helical" evidence="6">
    <location>
        <begin position="322"/>
        <end position="343"/>
    </location>
</feature>
<dbReference type="GO" id="GO:0005886">
    <property type="term" value="C:plasma membrane"/>
    <property type="evidence" value="ECO:0007669"/>
    <property type="project" value="UniProtKB-SubCell"/>
</dbReference>
<dbReference type="InterPro" id="IPR050250">
    <property type="entry name" value="Macrolide_Exporter_MacB"/>
</dbReference>
<evidence type="ECO:0000256" key="1">
    <source>
        <dbReference type="ARBA" id="ARBA00004651"/>
    </source>
</evidence>
<evidence type="ECO:0000256" key="6">
    <source>
        <dbReference type="SAM" id="Phobius"/>
    </source>
</evidence>
<keyword evidence="2" id="KW-1003">Cell membrane</keyword>
<dbReference type="InterPro" id="IPR025857">
    <property type="entry name" value="MacB_PCD"/>
</dbReference>
<dbReference type="Proteomes" id="UP000297861">
    <property type="component" value="Unassembled WGS sequence"/>
</dbReference>
<feature type="transmembrane region" description="Helical" evidence="6">
    <location>
        <begin position="20"/>
        <end position="39"/>
    </location>
</feature>
<feature type="transmembrane region" description="Helical" evidence="6">
    <location>
        <begin position="726"/>
        <end position="746"/>
    </location>
</feature>
<evidence type="ECO:0000256" key="3">
    <source>
        <dbReference type="ARBA" id="ARBA00022692"/>
    </source>
</evidence>
<comment type="caution">
    <text evidence="9">The sequence shown here is derived from an EMBL/GenBank/DDBJ whole genome shotgun (WGS) entry which is preliminary data.</text>
</comment>
<accession>A0A4Y8KYV4</accession>
<name>A0A4Y8KYV4_9BACT</name>
<dbReference type="STRING" id="1121485.GCA_000426485_03252"/>
<feature type="domain" description="MacB-like periplasmic core" evidence="8">
    <location>
        <begin position="20"/>
        <end position="226"/>
    </location>
</feature>
<dbReference type="InterPro" id="IPR003838">
    <property type="entry name" value="ABC3_permease_C"/>
</dbReference>
<feature type="transmembrane region" description="Helical" evidence="6">
    <location>
        <begin position="355"/>
        <end position="378"/>
    </location>
</feature>
<evidence type="ECO:0000256" key="4">
    <source>
        <dbReference type="ARBA" id="ARBA00022989"/>
    </source>
</evidence>
<feature type="transmembrane region" description="Helical" evidence="6">
    <location>
        <begin position="670"/>
        <end position="695"/>
    </location>
</feature>
<gene>
    <name evidence="9" type="ORF">E2605_12030</name>
</gene>
<evidence type="ECO:0000259" key="7">
    <source>
        <dbReference type="Pfam" id="PF02687"/>
    </source>
</evidence>
<dbReference type="OrthoDB" id="905059at2"/>
<evidence type="ECO:0000256" key="2">
    <source>
        <dbReference type="ARBA" id="ARBA00022475"/>
    </source>
</evidence>
<keyword evidence="10" id="KW-1185">Reference proteome</keyword>
<evidence type="ECO:0000313" key="10">
    <source>
        <dbReference type="Proteomes" id="UP000297861"/>
    </source>
</evidence>
<reference evidence="9 10" key="1">
    <citation type="submission" date="2019-03" db="EMBL/GenBank/DDBJ databases">
        <title>San Antonio Military Medical Center submission to MRSN (WRAIR), pending publication.</title>
        <authorList>
            <person name="Blyth D.M."/>
            <person name="Mccarthy S.L."/>
            <person name="Schall S.E."/>
            <person name="Stam J.A."/>
            <person name="Ong A.C."/>
            <person name="Mcgann P.T."/>
        </authorList>
    </citation>
    <scope>NUCLEOTIDE SEQUENCE [LARGE SCALE GENOMIC DNA]</scope>
    <source>
        <strain evidence="9 10">MRSN571793</strain>
    </source>
</reference>
<keyword evidence="3 6" id="KW-0812">Transmembrane</keyword>
<dbReference type="PANTHER" id="PTHR30572">
    <property type="entry name" value="MEMBRANE COMPONENT OF TRANSPORTER-RELATED"/>
    <property type="match status" value="1"/>
</dbReference>
<sequence>MVNWSVIQRRILRNKGLRLVNLMGISLIFGCMVLSYIYIKRETSFDRFNKDADRIARLSVQINDEAIDGRIIRDSYDEILRQSAEVEDIVKLVNVNAGVLIYNEKSVIINNFIFASPNFLKVFSYPLLEGERNTVLSEPGSVIISEKLAKQIGSLSDVIGKSIEIESRRTNSNKYTIKGIFKDFPFNSHLQTDLIIHKDEKNEIDWNYTYLLLRKNTEVNTLQNTLNEQLAKLNKDKKYKEQLIFTPLTNIHLHSRVLRELSTNGNIYYLYIIAGANLFLFIIVMFNLWLNSSLIISANKRYYQLLRLNGAPFSVIFKEETFIAFMLCTLAVIVGGVGIYLIAPHLGFDLNYLSISEYLICICVLFLFVVSVSIIPLLSYKISASGDHFASKRKSSASIRSLFTIQFALVIFALVWGITINRQMSVIRQQQVTPDTDKIITLKEQPELVQSRYELLRSELLKHSEIEAVTASMQLPGSAVRDAISVKTDSLADDVNIPVLIVGEGFFPFFGIPLAEGTLYPPNKYNYIEQQKMLFDMFDGKEYDKTITENYIINKEAITALGFKSAEDAIGKSLTMQHGSINYIDHGTICGVIDHFNYTTSFETPSPLIIIQRAFFLNSIMIRTEEHETEKGLQVLQSVWKEIIPEYPLAYNYLDDLYKDVYRNELNGEVIIYIFTALCLLIANLSLITFVAFIIKQRKKEISIRKINGATAFDIIKMINLDFVKYIVFAFILVVPVSYYTLQMWLKNFAYQTSVNGWIFVAAGATVMIISISSITIQSLKAANSNPMKSLKSE</sequence>
<protein>
    <submittedName>
        <fullName evidence="9">ABC transporter permease</fullName>
    </submittedName>
</protein>
<dbReference type="PANTHER" id="PTHR30572:SF18">
    <property type="entry name" value="ABC-TYPE MACROLIDE FAMILY EXPORT SYSTEM PERMEASE COMPONENT 2"/>
    <property type="match status" value="1"/>
</dbReference>
<keyword evidence="4 6" id="KW-1133">Transmembrane helix</keyword>
<dbReference type="AlphaFoldDB" id="A0A4Y8KYV4"/>
<feature type="transmembrane region" description="Helical" evidence="6">
    <location>
        <begin position="399"/>
        <end position="418"/>
    </location>
</feature>
<feature type="transmembrane region" description="Helical" evidence="6">
    <location>
        <begin position="268"/>
        <end position="290"/>
    </location>
</feature>
<organism evidence="9 10">
    <name type="scientific">Dysgonomonas capnocytophagoides</name>
    <dbReference type="NCBI Taxonomy" id="45254"/>
    <lineage>
        <taxon>Bacteria</taxon>
        <taxon>Pseudomonadati</taxon>
        <taxon>Bacteroidota</taxon>
        <taxon>Bacteroidia</taxon>
        <taxon>Bacteroidales</taxon>
        <taxon>Dysgonomonadaceae</taxon>
        <taxon>Dysgonomonas</taxon>
    </lineage>
</organism>
<evidence type="ECO:0000313" key="9">
    <source>
        <dbReference type="EMBL" id="TFD95565.1"/>
    </source>
</evidence>
<evidence type="ECO:0000259" key="8">
    <source>
        <dbReference type="Pfam" id="PF12704"/>
    </source>
</evidence>
<keyword evidence="5 6" id="KW-0472">Membrane</keyword>
<feature type="transmembrane region" description="Helical" evidence="6">
    <location>
        <begin position="758"/>
        <end position="780"/>
    </location>
</feature>
<feature type="domain" description="ABC3 transporter permease C-terminal" evidence="7">
    <location>
        <begin position="674"/>
        <end position="787"/>
    </location>
</feature>
<proteinExistence type="predicted"/>
<dbReference type="GO" id="GO:0022857">
    <property type="term" value="F:transmembrane transporter activity"/>
    <property type="evidence" value="ECO:0007669"/>
    <property type="project" value="TreeGrafter"/>
</dbReference>